<dbReference type="PANTHER" id="PTHR23025">
    <property type="entry name" value="TRIACYLGLYCEROL LIPASE"/>
    <property type="match status" value="1"/>
</dbReference>
<accession>A0ABX2I7P2</accession>
<dbReference type="RefSeq" id="WP_173749015.1">
    <property type="nucleotide sequence ID" value="NZ_JAAITA010000007.1"/>
</dbReference>
<protein>
    <submittedName>
        <fullName evidence="2">Alpha/beta hydrolase</fullName>
    </submittedName>
</protein>
<sequence>MNKAKQILLKALSSPDSRLDVEKSRKLMNLKALDPLKPFYRTLDTKFYREGREIPLRIYFPDSESYQTAEAVQKGDMTDNIYPVLLYIHGGGFVTESVDSYSRVCRNLAKHTRHVVVAIDYPLAPEHRFPTQVEDCYAVAKAVFADRNLLNADPDSITIMGDSAGGNLTAAVTLMARDRGEFAPPRQILIYPCVNNNYRENNGFASLMENGQDYLLTRQNMADYLDYYQSSERDRENPYFAPLLAEDFTNLPKTLIITGEFDPLRDEGEAFAAKLAKGGNQVECHRIADGIHGFFLLETFHPAVKKTYEYINEFLETEGIQD</sequence>
<keyword evidence="2" id="KW-0378">Hydrolase</keyword>
<dbReference type="PANTHER" id="PTHR23025:SF4">
    <property type="entry name" value="ALPHA_BETA HYDROLASE FOLD-3 DOMAIN-CONTAINING PROTEIN"/>
    <property type="match status" value="1"/>
</dbReference>
<organism evidence="2 3">
    <name type="scientific">Blautia hansenii</name>
    <name type="common">Ruminococcus hansenii</name>
    <dbReference type="NCBI Taxonomy" id="1322"/>
    <lineage>
        <taxon>Bacteria</taxon>
        <taxon>Bacillati</taxon>
        <taxon>Bacillota</taxon>
        <taxon>Clostridia</taxon>
        <taxon>Lachnospirales</taxon>
        <taxon>Lachnospiraceae</taxon>
        <taxon>Blautia</taxon>
    </lineage>
</organism>
<name>A0ABX2I7P2_BLAHA</name>
<evidence type="ECO:0000313" key="3">
    <source>
        <dbReference type="Proteomes" id="UP000822142"/>
    </source>
</evidence>
<dbReference type="Proteomes" id="UP000822142">
    <property type="component" value="Unassembled WGS sequence"/>
</dbReference>
<evidence type="ECO:0000259" key="1">
    <source>
        <dbReference type="Pfam" id="PF07859"/>
    </source>
</evidence>
<comment type="caution">
    <text evidence="2">The sequence shown here is derived from an EMBL/GenBank/DDBJ whole genome shotgun (WGS) entry which is preliminary data.</text>
</comment>
<gene>
    <name evidence="2" type="ORF">G5A70_07355</name>
</gene>
<keyword evidence="3" id="KW-1185">Reference proteome</keyword>
<dbReference type="SUPFAM" id="SSF53474">
    <property type="entry name" value="alpha/beta-Hydrolases"/>
    <property type="match status" value="1"/>
</dbReference>
<dbReference type="EMBL" id="JAAITA010000007">
    <property type="protein sequence ID" value="NSJ85990.1"/>
    <property type="molecule type" value="Genomic_DNA"/>
</dbReference>
<dbReference type="Pfam" id="PF07859">
    <property type="entry name" value="Abhydrolase_3"/>
    <property type="match status" value="1"/>
</dbReference>
<dbReference type="InterPro" id="IPR029058">
    <property type="entry name" value="AB_hydrolase_fold"/>
</dbReference>
<reference evidence="2 3" key="1">
    <citation type="journal article" date="2020" name="Cell Host Microbe">
        <title>Functional and Genomic Variation between Human-Derived Isolates of Lachnospiraceae Reveals Inter- and Intra-Species Diversity.</title>
        <authorList>
            <person name="Sorbara M.T."/>
            <person name="Littmann E.R."/>
            <person name="Fontana E."/>
            <person name="Moody T.U."/>
            <person name="Kohout C.E."/>
            <person name="Gjonbalaj M."/>
            <person name="Eaton V."/>
            <person name="Seok R."/>
            <person name="Leiner I.M."/>
            <person name="Pamer E.G."/>
        </authorList>
    </citation>
    <scope>NUCLEOTIDE SEQUENCE [LARGE SCALE GENOMIC DNA]</scope>
    <source>
        <strain evidence="2 3">MSK.15.26</strain>
    </source>
</reference>
<proteinExistence type="predicted"/>
<dbReference type="GO" id="GO:0016787">
    <property type="term" value="F:hydrolase activity"/>
    <property type="evidence" value="ECO:0007669"/>
    <property type="project" value="UniProtKB-KW"/>
</dbReference>
<evidence type="ECO:0000313" key="2">
    <source>
        <dbReference type="EMBL" id="NSJ85990.1"/>
    </source>
</evidence>
<dbReference type="Gene3D" id="3.40.50.1820">
    <property type="entry name" value="alpha/beta hydrolase"/>
    <property type="match status" value="1"/>
</dbReference>
<feature type="domain" description="Alpha/beta hydrolase fold-3" evidence="1">
    <location>
        <begin position="85"/>
        <end position="295"/>
    </location>
</feature>
<dbReference type="InterPro" id="IPR013094">
    <property type="entry name" value="AB_hydrolase_3"/>
</dbReference>